<evidence type="ECO:0000256" key="1">
    <source>
        <dbReference type="ARBA" id="ARBA00022723"/>
    </source>
</evidence>
<dbReference type="Gene3D" id="3.60.21.40">
    <property type="entry name" value="GpdQ, catalytic alpha/beta sandwich domain"/>
    <property type="match status" value="1"/>
</dbReference>
<dbReference type="PANTHER" id="PTHR42988:SF2">
    <property type="entry name" value="CYCLIC NUCLEOTIDE PHOSPHODIESTERASE CBUA0032-RELATED"/>
    <property type="match status" value="1"/>
</dbReference>
<dbReference type="InterPro" id="IPR004843">
    <property type="entry name" value="Calcineurin-like_PHP"/>
</dbReference>
<evidence type="ECO:0000256" key="2">
    <source>
        <dbReference type="ARBA" id="ARBA00022801"/>
    </source>
</evidence>
<dbReference type="EMBL" id="FNJC01000003">
    <property type="protein sequence ID" value="SDP16330.1"/>
    <property type="molecule type" value="Genomic_DNA"/>
</dbReference>
<organism evidence="6 7">
    <name type="scientific">Filomicrobium insigne</name>
    <dbReference type="NCBI Taxonomy" id="418854"/>
    <lineage>
        <taxon>Bacteria</taxon>
        <taxon>Pseudomonadati</taxon>
        <taxon>Pseudomonadota</taxon>
        <taxon>Alphaproteobacteria</taxon>
        <taxon>Hyphomicrobiales</taxon>
        <taxon>Hyphomicrobiaceae</taxon>
        <taxon>Filomicrobium</taxon>
    </lineage>
</organism>
<evidence type="ECO:0000259" key="5">
    <source>
        <dbReference type="Pfam" id="PF00149"/>
    </source>
</evidence>
<feature type="domain" description="Calcineurin-like phosphoesterase" evidence="5">
    <location>
        <begin position="2"/>
        <end position="195"/>
    </location>
</feature>
<dbReference type="Pfam" id="PF00149">
    <property type="entry name" value="Metallophos"/>
    <property type="match status" value="1"/>
</dbReference>
<dbReference type="InterPro" id="IPR042281">
    <property type="entry name" value="GpdQ_beta-strand"/>
</dbReference>
<dbReference type="InterPro" id="IPR042283">
    <property type="entry name" value="GpdQ_catalytic"/>
</dbReference>
<keyword evidence="2" id="KW-0378">Hydrolase</keyword>
<dbReference type="SUPFAM" id="SSF56300">
    <property type="entry name" value="Metallo-dependent phosphatases"/>
    <property type="match status" value="1"/>
</dbReference>
<dbReference type="RefSeq" id="WP_090228887.1">
    <property type="nucleotide sequence ID" value="NZ_FNJC01000003.1"/>
</dbReference>
<dbReference type="InterPro" id="IPR050884">
    <property type="entry name" value="CNP_phosphodiesterase-III"/>
</dbReference>
<dbReference type="PANTHER" id="PTHR42988">
    <property type="entry name" value="PHOSPHOHYDROLASE"/>
    <property type="match status" value="1"/>
</dbReference>
<dbReference type="Proteomes" id="UP000198795">
    <property type="component" value="Unassembled WGS sequence"/>
</dbReference>
<dbReference type="InterPro" id="IPR029052">
    <property type="entry name" value="Metallo-depent_PP-like"/>
</dbReference>
<protein>
    <submittedName>
        <fullName evidence="6">3',5'-cyclic AMP phosphodiesterase CpdA</fullName>
    </submittedName>
</protein>
<comment type="caution">
    <text evidence="6">The sequence shown here is derived from an EMBL/GenBank/DDBJ whole genome shotgun (WGS) entry which is preliminary data.</text>
</comment>
<evidence type="ECO:0000313" key="7">
    <source>
        <dbReference type="Proteomes" id="UP000198795"/>
    </source>
</evidence>
<accession>A0A1H0QGI8</accession>
<sequence length="252" mass="27390">MIIAQISDTHIALDIPDADRRATDLALSIADINALDPLPDVIVHTGDIVHNGRQDEYAQAAAILANARAPVYVLAGNKDNRTALRETFAADGYLAPNLDFIQYAIERYPVRLLALDTSSVGNKGDFCPERLRHLAGLVAAEATKPIVVFAHHPPFVVSEGPEPVHFESLEVMSELSTLLRRSGRIVAVCSGHVHRSVSSELEGIPAIVAPSIATALRYGSYPPHMQQKPVYYVHRFDPVRGFSTETRVAGDA</sequence>
<reference evidence="6 7" key="1">
    <citation type="submission" date="2016-10" db="EMBL/GenBank/DDBJ databases">
        <authorList>
            <person name="Varghese N."/>
            <person name="Submissions S."/>
        </authorList>
    </citation>
    <scope>NUCLEOTIDE SEQUENCE [LARGE SCALE GENOMIC DNA]</scope>
    <source>
        <strain evidence="6 7">CGMCC 1.6497</strain>
    </source>
</reference>
<evidence type="ECO:0000313" key="6">
    <source>
        <dbReference type="EMBL" id="SDP16330.1"/>
    </source>
</evidence>
<keyword evidence="7" id="KW-1185">Reference proteome</keyword>
<name>A0A1H0QGI8_9HYPH</name>
<evidence type="ECO:0000256" key="4">
    <source>
        <dbReference type="ARBA" id="ARBA00025742"/>
    </source>
</evidence>
<dbReference type="Gene3D" id="3.30.750.180">
    <property type="entry name" value="GpdQ, beta-strand dimerisation domain"/>
    <property type="match status" value="1"/>
</dbReference>
<gene>
    <name evidence="6" type="ORF">SAMN04488061_2365</name>
</gene>
<keyword evidence="3" id="KW-0408">Iron</keyword>
<evidence type="ECO:0000256" key="3">
    <source>
        <dbReference type="ARBA" id="ARBA00023004"/>
    </source>
</evidence>
<comment type="similarity">
    <text evidence="4">Belongs to the cyclic nucleotide phosphodiesterase class-III family.</text>
</comment>
<keyword evidence="1" id="KW-0479">Metal-binding</keyword>
<proteinExistence type="inferred from homology"/>